<comment type="caution">
    <text evidence="2">The sequence shown here is derived from an EMBL/GenBank/DDBJ whole genome shotgun (WGS) entry which is preliminary data.</text>
</comment>
<feature type="compositionally biased region" description="Low complexity" evidence="1">
    <location>
        <begin position="35"/>
        <end position="45"/>
    </location>
</feature>
<feature type="compositionally biased region" description="Polar residues" evidence="1">
    <location>
        <begin position="73"/>
        <end position="89"/>
    </location>
</feature>
<feature type="region of interest" description="Disordered" evidence="1">
    <location>
        <begin position="35"/>
        <end position="135"/>
    </location>
</feature>
<evidence type="ECO:0000313" key="2">
    <source>
        <dbReference type="EMBL" id="KAJ3049441.1"/>
    </source>
</evidence>
<reference evidence="2" key="1">
    <citation type="submission" date="2020-05" db="EMBL/GenBank/DDBJ databases">
        <title>Phylogenomic resolution of chytrid fungi.</title>
        <authorList>
            <person name="Stajich J.E."/>
            <person name="Amses K."/>
            <person name="Simmons R."/>
            <person name="Seto K."/>
            <person name="Myers J."/>
            <person name="Bonds A."/>
            <person name="Quandt C.A."/>
            <person name="Barry K."/>
            <person name="Liu P."/>
            <person name="Grigoriev I."/>
            <person name="Longcore J.E."/>
            <person name="James T.Y."/>
        </authorList>
    </citation>
    <scope>NUCLEOTIDE SEQUENCE</scope>
    <source>
        <strain evidence="2">JEL0318</strain>
    </source>
</reference>
<evidence type="ECO:0000256" key="1">
    <source>
        <dbReference type="SAM" id="MobiDB-lite"/>
    </source>
</evidence>
<feature type="compositionally biased region" description="Low complexity" evidence="1">
    <location>
        <begin position="90"/>
        <end position="126"/>
    </location>
</feature>
<name>A0AAD5S8S1_9FUNG</name>
<proteinExistence type="predicted"/>
<organism evidence="2 3">
    <name type="scientific">Rhizophlyctis rosea</name>
    <dbReference type="NCBI Taxonomy" id="64517"/>
    <lineage>
        <taxon>Eukaryota</taxon>
        <taxon>Fungi</taxon>
        <taxon>Fungi incertae sedis</taxon>
        <taxon>Chytridiomycota</taxon>
        <taxon>Chytridiomycota incertae sedis</taxon>
        <taxon>Chytridiomycetes</taxon>
        <taxon>Rhizophlyctidales</taxon>
        <taxon>Rhizophlyctidaceae</taxon>
        <taxon>Rhizophlyctis</taxon>
    </lineage>
</organism>
<keyword evidence="3" id="KW-1185">Reference proteome</keyword>
<gene>
    <name evidence="2" type="ORF">HK097_009564</name>
</gene>
<feature type="compositionally biased region" description="Low complexity" evidence="1">
    <location>
        <begin position="55"/>
        <end position="70"/>
    </location>
</feature>
<dbReference type="Proteomes" id="UP001212841">
    <property type="component" value="Unassembled WGS sequence"/>
</dbReference>
<evidence type="ECO:0000313" key="3">
    <source>
        <dbReference type="Proteomes" id="UP001212841"/>
    </source>
</evidence>
<dbReference type="EMBL" id="JADGJD010000644">
    <property type="protein sequence ID" value="KAJ3049441.1"/>
    <property type="molecule type" value="Genomic_DNA"/>
</dbReference>
<protein>
    <submittedName>
        <fullName evidence="2">Uncharacterized protein</fullName>
    </submittedName>
</protein>
<accession>A0AAD5S8S1</accession>
<sequence length="443" mass="45136">MTVAKWLIEFFLHSIEPASIAIPTASVTIAGAAPTAGSSAPGQPGLVNLPPGEQSGTSGSSNGGTTNPGPANLGSSGDASSLGQTPGNGNSNQPSPAPGQPSSGVQPTTNLPNNNPTSTGPNTNPPIQASPLVYANPPDWGFTDLNVGIPSPCPHTTIPLTATPTPTCTAKTEYLAKSSACSQCPPGMIATHTNSYFHLPCPTWSSILKTYYPHVSLTVAATTVSIGGEPTAKPLAPEDAAREFKSKCESLDNEGNAVRIRINIEDCEEGCGQCGVCLPEDYREGFTKTSGVVGPTARPNGGIVARGDARGEDQVVHRRGLVGGVTPQTITLTNLTCATLLTTLRTSTSTEFILFGSATNSSSVGVVDACAGLIPATKENIVSAFGTGVDVKKIEGTQCRGLFSGIRDVDAGGGSSAAVRNGKDAMGWAWVCGMVILGMGLVM</sequence>
<dbReference type="AlphaFoldDB" id="A0AAD5S8S1"/>